<evidence type="ECO:0000313" key="2">
    <source>
        <dbReference type="EMBL" id="KAK8775109.1"/>
    </source>
</evidence>
<accession>A0AAQ4EJX5</accession>
<name>A0AAQ4EJX5_AMBAM</name>
<dbReference type="AlphaFoldDB" id="A0AAQ4EJX5"/>
<proteinExistence type="predicted"/>
<evidence type="ECO:0000313" key="3">
    <source>
        <dbReference type="Proteomes" id="UP001321473"/>
    </source>
</evidence>
<dbReference type="Proteomes" id="UP001321473">
    <property type="component" value="Unassembled WGS sequence"/>
</dbReference>
<keyword evidence="1" id="KW-0812">Transmembrane</keyword>
<sequence length="102" mass="11277">MSFKASNFCRAMQKEYLQCNYTPFLIVSAAGFTMATTMYLFIYHPVRLLIGVPEDTEGAQRIPDNTSILLTETTTAEALNVSDSTSSGVMTPFIQRANTRAP</sequence>
<feature type="transmembrane region" description="Helical" evidence="1">
    <location>
        <begin position="21"/>
        <end position="42"/>
    </location>
</feature>
<organism evidence="2 3">
    <name type="scientific">Amblyomma americanum</name>
    <name type="common">Lone star tick</name>
    <dbReference type="NCBI Taxonomy" id="6943"/>
    <lineage>
        <taxon>Eukaryota</taxon>
        <taxon>Metazoa</taxon>
        <taxon>Ecdysozoa</taxon>
        <taxon>Arthropoda</taxon>
        <taxon>Chelicerata</taxon>
        <taxon>Arachnida</taxon>
        <taxon>Acari</taxon>
        <taxon>Parasitiformes</taxon>
        <taxon>Ixodida</taxon>
        <taxon>Ixodoidea</taxon>
        <taxon>Ixodidae</taxon>
        <taxon>Amblyomminae</taxon>
        <taxon>Amblyomma</taxon>
    </lineage>
</organism>
<reference evidence="2 3" key="1">
    <citation type="journal article" date="2023" name="Arcadia Sci">
        <title>De novo assembly of a long-read Amblyomma americanum tick genome.</title>
        <authorList>
            <person name="Chou S."/>
            <person name="Poskanzer K.E."/>
            <person name="Rollins M."/>
            <person name="Thuy-Boun P.S."/>
        </authorList>
    </citation>
    <scope>NUCLEOTIDE SEQUENCE [LARGE SCALE GENOMIC DNA]</scope>
    <source>
        <strain evidence="2">F_SG_1</strain>
        <tissue evidence="2">Salivary glands</tissue>
    </source>
</reference>
<keyword evidence="3" id="KW-1185">Reference proteome</keyword>
<keyword evidence="1" id="KW-1133">Transmembrane helix</keyword>
<dbReference type="EMBL" id="JARKHS020014523">
    <property type="protein sequence ID" value="KAK8775109.1"/>
    <property type="molecule type" value="Genomic_DNA"/>
</dbReference>
<comment type="caution">
    <text evidence="2">The sequence shown here is derived from an EMBL/GenBank/DDBJ whole genome shotgun (WGS) entry which is preliminary data.</text>
</comment>
<evidence type="ECO:0000256" key="1">
    <source>
        <dbReference type="SAM" id="Phobius"/>
    </source>
</evidence>
<keyword evidence="1" id="KW-0472">Membrane</keyword>
<protein>
    <submittedName>
        <fullName evidence="2">Uncharacterized protein</fullName>
    </submittedName>
</protein>
<gene>
    <name evidence="2" type="ORF">V5799_031544</name>
</gene>